<name>A0ABS6W236_9FLAO</name>
<proteinExistence type="predicted"/>
<evidence type="ECO:0000313" key="2">
    <source>
        <dbReference type="Proteomes" id="UP000719267"/>
    </source>
</evidence>
<comment type="caution">
    <text evidence="1">The sequence shown here is derived from an EMBL/GenBank/DDBJ whole genome shotgun (WGS) entry which is preliminary data.</text>
</comment>
<keyword evidence="2" id="KW-1185">Reference proteome</keyword>
<organism evidence="1 2">
    <name type="scientific">Mesonia aestuariivivens</name>
    <dbReference type="NCBI Taxonomy" id="2796128"/>
    <lineage>
        <taxon>Bacteria</taxon>
        <taxon>Pseudomonadati</taxon>
        <taxon>Bacteroidota</taxon>
        <taxon>Flavobacteriia</taxon>
        <taxon>Flavobacteriales</taxon>
        <taxon>Flavobacteriaceae</taxon>
        <taxon>Mesonia</taxon>
    </lineage>
</organism>
<protein>
    <recommendedName>
        <fullName evidence="3">Aspartate kinase</fullName>
    </recommendedName>
</protein>
<sequence length="218" mass="24576">MKTVAQGVEQILKSQPFLEEALQREIINFSALAEELQPEITSMLKKPVKTGAVMMALRRYHSPPGVSKNQKIKLAFKNLGDITVRSNISAFTFKNTNTLVNCHGKLLNYVSENTHLFYAFTRGILESNIMISGSETEKVNSFFKEENLIIQREGLAAISVQLPQDNFKVAGLYYQIFKHLAWQNIALYEVVSTTNEFTVLVEEDLVEQAFAAIKGLKN</sequence>
<gene>
    <name evidence="1" type="ORF">KW502_08805</name>
</gene>
<reference evidence="1 2" key="1">
    <citation type="submission" date="2021-07" db="EMBL/GenBank/DDBJ databases">
        <title>Mesonia aestuariivivens sp. nov., isolated from a tidal flat.</title>
        <authorList>
            <person name="Kim Y.-O."/>
            <person name="Yoon J.-H."/>
        </authorList>
    </citation>
    <scope>NUCLEOTIDE SEQUENCE [LARGE SCALE GENOMIC DNA]</scope>
    <source>
        <strain evidence="1 2">JHPTF-M18</strain>
    </source>
</reference>
<accession>A0ABS6W236</accession>
<dbReference type="EMBL" id="JAHWDF010000008">
    <property type="protein sequence ID" value="MBW2961897.1"/>
    <property type="molecule type" value="Genomic_DNA"/>
</dbReference>
<evidence type="ECO:0000313" key="1">
    <source>
        <dbReference type="EMBL" id="MBW2961897.1"/>
    </source>
</evidence>
<dbReference type="Proteomes" id="UP000719267">
    <property type="component" value="Unassembled WGS sequence"/>
</dbReference>
<dbReference type="RefSeq" id="WP_219040185.1">
    <property type="nucleotide sequence ID" value="NZ_JAHWDF010000008.1"/>
</dbReference>
<evidence type="ECO:0008006" key="3">
    <source>
        <dbReference type="Google" id="ProtNLM"/>
    </source>
</evidence>